<accession>A0A0D9VJE7</accession>
<dbReference type="AlphaFoldDB" id="A0A0D9VJE7"/>
<reference evidence="3" key="2">
    <citation type="submission" date="2013-12" db="EMBL/GenBank/DDBJ databases">
        <authorList>
            <person name="Yu Y."/>
            <person name="Lee S."/>
            <person name="de Baynast K."/>
            <person name="Wissotski M."/>
            <person name="Liu L."/>
            <person name="Talag J."/>
            <person name="Goicoechea J."/>
            <person name="Angelova A."/>
            <person name="Jetty R."/>
            <person name="Kudrna D."/>
            <person name="Golser W."/>
            <person name="Rivera L."/>
            <person name="Zhang J."/>
            <person name="Wing R."/>
        </authorList>
    </citation>
    <scope>NUCLEOTIDE SEQUENCE</scope>
</reference>
<evidence type="ECO:0000313" key="2">
    <source>
        <dbReference type="EnsemblPlants" id="LPERR02G22460.1"/>
    </source>
</evidence>
<sequence>MVELVAAAAAEARKKREEGKRGGGRLTGAVDVFHRRRAQTAGTAKKVIRGNDHTKTSVGGR</sequence>
<dbReference type="Gramene" id="LPERR02G22460.1">
    <property type="protein sequence ID" value="LPERR02G22460.1"/>
    <property type="gene ID" value="LPERR02G22460"/>
</dbReference>
<dbReference type="Proteomes" id="UP000032180">
    <property type="component" value="Chromosome 2"/>
</dbReference>
<reference evidence="2" key="3">
    <citation type="submission" date="2015-04" db="UniProtKB">
        <authorList>
            <consortium name="EnsemblPlants"/>
        </authorList>
    </citation>
    <scope>IDENTIFICATION</scope>
</reference>
<evidence type="ECO:0000313" key="3">
    <source>
        <dbReference type="Proteomes" id="UP000032180"/>
    </source>
</evidence>
<proteinExistence type="predicted"/>
<dbReference type="HOGENOM" id="CLU_2925920_0_0_1"/>
<name>A0A0D9VJE7_9ORYZ</name>
<feature type="region of interest" description="Disordered" evidence="1">
    <location>
        <begin position="7"/>
        <end position="61"/>
    </location>
</feature>
<reference evidence="2 3" key="1">
    <citation type="submission" date="2012-08" db="EMBL/GenBank/DDBJ databases">
        <title>Oryza genome evolution.</title>
        <authorList>
            <person name="Wing R.A."/>
        </authorList>
    </citation>
    <scope>NUCLEOTIDE SEQUENCE</scope>
</reference>
<dbReference type="EnsemblPlants" id="LPERR02G22460.1">
    <property type="protein sequence ID" value="LPERR02G22460.1"/>
    <property type="gene ID" value="LPERR02G22460"/>
</dbReference>
<organism evidence="2 3">
    <name type="scientific">Leersia perrieri</name>
    <dbReference type="NCBI Taxonomy" id="77586"/>
    <lineage>
        <taxon>Eukaryota</taxon>
        <taxon>Viridiplantae</taxon>
        <taxon>Streptophyta</taxon>
        <taxon>Embryophyta</taxon>
        <taxon>Tracheophyta</taxon>
        <taxon>Spermatophyta</taxon>
        <taxon>Magnoliopsida</taxon>
        <taxon>Liliopsida</taxon>
        <taxon>Poales</taxon>
        <taxon>Poaceae</taxon>
        <taxon>BOP clade</taxon>
        <taxon>Oryzoideae</taxon>
        <taxon>Oryzeae</taxon>
        <taxon>Oryzinae</taxon>
        <taxon>Leersia</taxon>
    </lineage>
</organism>
<keyword evidence="3" id="KW-1185">Reference proteome</keyword>
<evidence type="ECO:0000256" key="1">
    <source>
        <dbReference type="SAM" id="MobiDB-lite"/>
    </source>
</evidence>
<feature type="compositionally biased region" description="Basic and acidic residues" evidence="1">
    <location>
        <begin position="11"/>
        <end position="21"/>
    </location>
</feature>
<protein>
    <submittedName>
        <fullName evidence="2">Uncharacterized protein</fullName>
    </submittedName>
</protein>